<evidence type="ECO:0000256" key="3">
    <source>
        <dbReference type="ARBA" id="ARBA00023002"/>
    </source>
</evidence>
<comment type="caution">
    <text evidence="8">The sequence shown here is derived from an EMBL/GenBank/DDBJ whole genome shotgun (WGS) entry which is preliminary data.</text>
</comment>
<protein>
    <submittedName>
        <fullName evidence="8">LLM class flavin-dependent oxidoreductase</fullName>
    </submittedName>
</protein>
<evidence type="ECO:0000259" key="7">
    <source>
        <dbReference type="Pfam" id="PF00296"/>
    </source>
</evidence>
<evidence type="ECO:0000313" key="8">
    <source>
        <dbReference type="EMBL" id="KAB0677518.1"/>
    </source>
</evidence>
<comment type="similarity">
    <text evidence="5">Belongs to the NtaA/SnaA/DszA monooxygenase family.</text>
</comment>
<keyword evidence="9" id="KW-1185">Reference proteome</keyword>
<dbReference type="InterPro" id="IPR036661">
    <property type="entry name" value="Luciferase-like_sf"/>
</dbReference>
<dbReference type="PANTHER" id="PTHR30011:SF16">
    <property type="entry name" value="C2H2 FINGER DOMAIN TRANSCRIPTION FACTOR (EUROFUNG)-RELATED"/>
    <property type="match status" value="1"/>
</dbReference>
<dbReference type="RefSeq" id="WP_150971992.1">
    <property type="nucleotide sequence ID" value="NZ_VZDO01000016.1"/>
</dbReference>
<dbReference type="GO" id="GO:0016705">
    <property type="term" value="F:oxidoreductase activity, acting on paired donors, with incorporation or reduction of molecular oxygen"/>
    <property type="evidence" value="ECO:0007669"/>
    <property type="project" value="InterPro"/>
</dbReference>
<dbReference type="AlphaFoldDB" id="A0A7V7PLZ5"/>
<sequence length="450" mass="49330">MPAAKRRQIHLNAFLRNVGQHEAAWRLPETDVSAVTDIEHYRRLARLAEKAKLDAIFFADHPVLKDRSQDRPWDSLDPFTLIAALSGVTERIGLVATASTTYNDPYGIARRFATLDHVSRGRAAWNVVTTANAEAAANFGFEHHPDPDARYGRAAEFLDVAFGLWDSWNDDAIVGDKAGGVFVDPDRIDRLDHAGPHFRVAGPLEIPRSPQGRPVIFQAGSSEPGKELAARYAEAIFTAQPVLDEAQGFYADIKSRVRAHGRDPDKVLILPGLSFFIGGTEAEARALQDTFENLTLPTYGLAQLARITGIDFSNHDLDAVVRVPAREQGGNQKSRHDLVHHLTATETLTLRQLLRRLSAGRGHRIATGTPEQVAATIVEWFGNGAADGFNLIPPALPSSLESFVTEVLPILRSQGLFREDYEGTTLREHLGLDRPSKARRVAAGFAAAAE</sequence>
<feature type="binding site" evidence="6">
    <location>
        <position position="97"/>
    </location>
    <ligand>
        <name>FMN</name>
        <dbReference type="ChEBI" id="CHEBI:58210"/>
    </ligand>
</feature>
<dbReference type="PIRSF" id="PIRSF000337">
    <property type="entry name" value="NTA_MOA"/>
    <property type="match status" value="1"/>
</dbReference>
<evidence type="ECO:0000313" key="9">
    <source>
        <dbReference type="Proteomes" id="UP000432089"/>
    </source>
</evidence>
<keyword evidence="2 6" id="KW-0288">FMN</keyword>
<evidence type="ECO:0000256" key="5">
    <source>
        <dbReference type="ARBA" id="ARBA00033748"/>
    </source>
</evidence>
<dbReference type="InterPro" id="IPR051260">
    <property type="entry name" value="Diverse_substr_monoxygenases"/>
</dbReference>
<dbReference type="Gene3D" id="3.20.20.30">
    <property type="entry name" value="Luciferase-like domain"/>
    <property type="match status" value="1"/>
</dbReference>
<dbReference type="GO" id="GO:0004497">
    <property type="term" value="F:monooxygenase activity"/>
    <property type="evidence" value="ECO:0007669"/>
    <property type="project" value="UniProtKB-KW"/>
</dbReference>
<feature type="domain" description="Luciferase-like" evidence="7">
    <location>
        <begin position="31"/>
        <end position="385"/>
    </location>
</feature>
<dbReference type="Proteomes" id="UP000432089">
    <property type="component" value="Unassembled WGS sequence"/>
</dbReference>
<evidence type="ECO:0000256" key="6">
    <source>
        <dbReference type="PIRSR" id="PIRSR000337-1"/>
    </source>
</evidence>
<dbReference type="NCBIfam" id="TIGR03860">
    <property type="entry name" value="FMN_nitrolo"/>
    <property type="match status" value="1"/>
</dbReference>
<gene>
    <name evidence="8" type="ORF">F6X38_17725</name>
</gene>
<feature type="binding site" evidence="6">
    <location>
        <position position="222"/>
    </location>
    <ligand>
        <name>FMN</name>
        <dbReference type="ChEBI" id="CHEBI:58210"/>
    </ligand>
</feature>
<feature type="binding site" evidence="6">
    <location>
        <position position="151"/>
    </location>
    <ligand>
        <name>FMN</name>
        <dbReference type="ChEBI" id="CHEBI:58210"/>
    </ligand>
</feature>
<reference evidence="8 9" key="1">
    <citation type="submission" date="2019-09" db="EMBL/GenBank/DDBJ databases">
        <title>YIM 132180 draft genome.</title>
        <authorList>
            <person name="Zhang K."/>
        </authorList>
    </citation>
    <scope>NUCLEOTIDE SEQUENCE [LARGE SCALE GENOMIC DNA]</scope>
    <source>
        <strain evidence="8 9">YIM 132180</strain>
    </source>
</reference>
<dbReference type="EMBL" id="VZDO01000016">
    <property type="protein sequence ID" value="KAB0677518.1"/>
    <property type="molecule type" value="Genomic_DNA"/>
</dbReference>
<keyword evidence="3" id="KW-0560">Oxidoreductase</keyword>
<evidence type="ECO:0000256" key="1">
    <source>
        <dbReference type="ARBA" id="ARBA00022630"/>
    </source>
</evidence>
<dbReference type="SUPFAM" id="SSF51679">
    <property type="entry name" value="Bacterial luciferase-like"/>
    <property type="match status" value="1"/>
</dbReference>
<accession>A0A7V7PLZ5</accession>
<dbReference type="InterPro" id="IPR016215">
    <property type="entry name" value="NTA_MOA"/>
</dbReference>
<feature type="binding site" evidence="6">
    <location>
        <position position="221"/>
    </location>
    <ligand>
        <name>FMN</name>
        <dbReference type="ChEBI" id="CHEBI:58210"/>
    </ligand>
</feature>
<evidence type="ECO:0000256" key="2">
    <source>
        <dbReference type="ARBA" id="ARBA00022643"/>
    </source>
</evidence>
<dbReference type="Pfam" id="PF00296">
    <property type="entry name" value="Bac_luciferase"/>
    <property type="match status" value="1"/>
</dbReference>
<organism evidence="8 9">
    <name type="scientific">Plantimonas leprariae</name>
    <dbReference type="NCBI Taxonomy" id="2615207"/>
    <lineage>
        <taxon>Bacteria</taxon>
        <taxon>Pseudomonadati</taxon>
        <taxon>Pseudomonadota</taxon>
        <taxon>Alphaproteobacteria</taxon>
        <taxon>Hyphomicrobiales</taxon>
        <taxon>Aurantimonadaceae</taxon>
        <taxon>Plantimonas</taxon>
    </lineage>
</organism>
<dbReference type="CDD" id="cd01095">
    <property type="entry name" value="Nitrilotriacetate_monoxgenase"/>
    <property type="match status" value="1"/>
</dbReference>
<dbReference type="PANTHER" id="PTHR30011">
    <property type="entry name" value="ALKANESULFONATE MONOOXYGENASE-RELATED"/>
    <property type="match status" value="1"/>
</dbReference>
<keyword evidence="4" id="KW-0503">Monooxygenase</keyword>
<proteinExistence type="inferred from homology"/>
<evidence type="ECO:0000256" key="4">
    <source>
        <dbReference type="ARBA" id="ARBA00023033"/>
    </source>
</evidence>
<keyword evidence="1 6" id="KW-0285">Flavoprotein</keyword>
<name>A0A7V7PLZ5_9HYPH</name>
<feature type="binding site" evidence="6">
    <location>
        <position position="60"/>
    </location>
    <ligand>
        <name>FMN</name>
        <dbReference type="ChEBI" id="CHEBI:58210"/>
    </ligand>
</feature>
<dbReference type="InterPro" id="IPR011251">
    <property type="entry name" value="Luciferase-like_dom"/>
</dbReference>